<dbReference type="RefSeq" id="WP_089966898.1">
    <property type="nucleotide sequence ID" value="NZ_FOCQ01000005.1"/>
</dbReference>
<dbReference type="InterPro" id="IPR038375">
    <property type="entry name" value="NDUFAF7_sf"/>
</dbReference>
<protein>
    <submittedName>
        <fullName evidence="3">SAM-dependent methyltransferase, MidA family</fullName>
    </submittedName>
</protein>
<keyword evidence="4" id="KW-1185">Reference proteome</keyword>
<gene>
    <name evidence="3" type="ORF">SAMN05444955_105245</name>
</gene>
<accession>A0A1H8DLE8</accession>
<dbReference type="EMBL" id="FOCQ01000005">
    <property type="protein sequence ID" value="SEN08053.1"/>
    <property type="molecule type" value="Genomic_DNA"/>
</dbReference>
<sequence>MPEELLSVIVSEIRQSGMNKIPFSRYMELALYHPKWGYYNREHPKLGREGDFFTNAHVGDIYGRVLSRFFLKKREQVNPQGKWAIVEMGAGDGRLAEQVAQGLLEAGQDPAQIHFYLVEKSPYHRKLQQARLAGLPVPFAQVDHIGQIPPYPFSIVYSNELVDAFPVHRIKKERGQLLEAYVAWDADLQTLTEVWIPLTNPGICAYLSRLSIRLPEGQQMEVHLAAMEWLKKVASWMKKGYLLTIDYGGRHAELLDRRYGTLRSYRHHRLSSDWYSRPGEMDITSHVNFEALEILGEDVGLSVLSYQSQSRFLLEAGILEWLPPELPGDPFTPEAKRKRAIQQLIFPQAMGEAFQVLLQAKGLQHPC</sequence>
<dbReference type="Pfam" id="PF02636">
    <property type="entry name" value="Methyltransf_28"/>
    <property type="match status" value="1"/>
</dbReference>
<dbReference type="STRING" id="1173111.SAMN05444955_105245"/>
<dbReference type="GO" id="GO:0035243">
    <property type="term" value="F:protein-arginine omega-N symmetric methyltransferase activity"/>
    <property type="evidence" value="ECO:0007669"/>
    <property type="project" value="TreeGrafter"/>
</dbReference>
<reference evidence="3 4" key="1">
    <citation type="submission" date="2016-10" db="EMBL/GenBank/DDBJ databases">
        <authorList>
            <person name="de Groot N.N."/>
        </authorList>
    </citation>
    <scope>NUCLEOTIDE SEQUENCE [LARGE SCALE GENOMIC DNA]</scope>
    <source>
        <strain evidence="3 4">DSM 46701</strain>
    </source>
</reference>
<evidence type="ECO:0000256" key="1">
    <source>
        <dbReference type="ARBA" id="ARBA00022603"/>
    </source>
</evidence>
<evidence type="ECO:0000313" key="4">
    <source>
        <dbReference type="Proteomes" id="UP000199695"/>
    </source>
</evidence>
<dbReference type="InterPro" id="IPR029063">
    <property type="entry name" value="SAM-dependent_MTases_sf"/>
</dbReference>
<name>A0A1H8DLE8_9BACL</name>
<dbReference type="AlphaFoldDB" id="A0A1H8DLE8"/>
<keyword evidence="2 3" id="KW-0808">Transferase</keyword>
<dbReference type="GO" id="GO:0032259">
    <property type="term" value="P:methylation"/>
    <property type="evidence" value="ECO:0007669"/>
    <property type="project" value="UniProtKB-KW"/>
</dbReference>
<keyword evidence="1 3" id="KW-0489">Methyltransferase</keyword>
<dbReference type="PANTHER" id="PTHR12049:SF7">
    <property type="entry name" value="PROTEIN ARGININE METHYLTRANSFERASE NDUFAF7, MITOCHONDRIAL"/>
    <property type="match status" value="1"/>
</dbReference>
<organism evidence="3 4">
    <name type="scientific">Lihuaxuella thermophila</name>
    <dbReference type="NCBI Taxonomy" id="1173111"/>
    <lineage>
        <taxon>Bacteria</taxon>
        <taxon>Bacillati</taxon>
        <taxon>Bacillota</taxon>
        <taxon>Bacilli</taxon>
        <taxon>Bacillales</taxon>
        <taxon>Thermoactinomycetaceae</taxon>
        <taxon>Lihuaxuella</taxon>
    </lineage>
</organism>
<evidence type="ECO:0000313" key="3">
    <source>
        <dbReference type="EMBL" id="SEN08053.1"/>
    </source>
</evidence>
<dbReference type="Gene3D" id="3.40.50.12710">
    <property type="match status" value="1"/>
</dbReference>
<proteinExistence type="predicted"/>
<evidence type="ECO:0000256" key="2">
    <source>
        <dbReference type="ARBA" id="ARBA00022679"/>
    </source>
</evidence>
<dbReference type="OrthoDB" id="9794208at2"/>
<dbReference type="Proteomes" id="UP000199695">
    <property type="component" value="Unassembled WGS sequence"/>
</dbReference>
<dbReference type="SUPFAM" id="SSF53335">
    <property type="entry name" value="S-adenosyl-L-methionine-dependent methyltransferases"/>
    <property type="match status" value="1"/>
</dbReference>
<dbReference type="InterPro" id="IPR003788">
    <property type="entry name" value="NDUFAF7"/>
</dbReference>
<dbReference type="PANTHER" id="PTHR12049">
    <property type="entry name" value="PROTEIN ARGININE METHYLTRANSFERASE NDUFAF7, MITOCHONDRIAL"/>
    <property type="match status" value="1"/>
</dbReference>